<feature type="transmembrane region" description="Helical" evidence="1">
    <location>
        <begin position="14"/>
        <end position="36"/>
    </location>
</feature>
<proteinExistence type="predicted"/>
<dbReference type="Pfam" id="PF14147">
    <property type="entry name" value="Spore_YhaL"/>
    <property type="match status" value="1"/>
</dbReference>
<sequence length="96" mass="11193">MEGIQLNRHGNSKYAYVLLGLLLLGFLLTQTSLGVFLISSPWWVYLILLGIVISGYLAIKYTYEDYKEEQKWIEQEGTVYMERIEEELNKRKAGNE</sequence>
<keyword evidence="3" id="KW-1185">Reference proteome</keyword>
<reference evidence="2" key="1">
    <citation type="journal article" date="2014" name="Genome Announc.">
        <title>Draft Genome Sequences of Three Alkaliphilic Bacillus Strains, Bacillus wakoensis JCM 9140T, Bacillus akibai JCM 9157T, and Bacillus hemicellulosilyticus JCM 9152T.</title>
        <authorList>
            <person name="Yuki M."/>
            <person name="Oshima K."/>
            <person name="Suda W."/>
            <person name="Oshida Y."/>
            <person name="Kitamura K."/>
            <person name="Iida T."/>
            <person name="Hattori M."/>
            <person name="Ohkuma M."/>
        </authorList>
    </citation>
    <scope>NUCLEOTIDE SEQUENCE [LARGE SCALE GENOMIC DNA]</scope>
    <source>
        <strain evidence="2">JCM 9152</strain>
    </source>
</reference>
<dbReference type="Proteomes" id="UP000018895">
    <property type="component" value="Unassembled WGS sequence"/>
</dbReference>
<comment type="caution">
    <text evidence="2">The sequence shown here is derived from an EMBL/GenBank/DDBJ whole genome shotgun (WGS) entry which is preliminary data.</text>
</comment>
<evidence type="ECO:0000313" key="2">
    <source>
        <dbReference type="EMBL" id="GAE30363.1"/>
    </source>
</evidence>
<keyword evidence="1" id="KW-1133">Transmembrane helix</keyword>
<evidence type="ECO:0000313" key="3">
    <source>
        <dbReference type="Proteomes" id="UP000018895"/>
    </source>
</evidence>
<gene>
    <name evidence="2" type="ORF">JCM9152_1769</name>
</gene>
<keyword evidence="1" id="KW-0812">Transmembrane</keyword>
<dbReference type="OrthoDB" id="2454520at2"/>
<feature type="transmembrane region" description="Helical" evidence="1">
    <location>
        <begin position="42"/>
        <end position="63"/>
    </location>
</feature>
<organism evidence="2 3">
    <name type="scientific">Halalkalibacter hemicellulosilyticusJCM 9152</name>
    <dbReference type="NCBI Taxonomy" id="1236971"/>
    <lineage>
        <taxon>Bacteria</taxon>
        <taxon>Bacillati</taxon>
        <taxon>Bacillota</taxon>
        <taxon>Bacilli</taxon>
        <taxon>Bacillales</taxon>
        <taxon>Bacillaceae</taxon>
        <taxon>Halalkalibacter</taxon>
    </lineage>
</organism>
<name>W4QFE0_9BACI</name>
<dbReference type="EMBL" id="BAUU01000011">
    <property type="protein sequence ID" value="GAE30363.1"/>
    <property type="molecule type" value="Genomic_DNA"/>
</dbReference>
<keyword evidence="1" id="KW-0472">Membrane</keyword>
<evidence type="ECO:0000256" key="1">
    <source>
        <dbReference type="SAM" id="Phobius"/>
    </source>
</evidence>
<dbReference type="AlphaFoldDB" id="W4QFE0"/>
<dbReference type="STRING" id="1236971.JCM9152_1769"/>
<protein>
    <submittedName>
        <fullName evidence="2">Uncharacterized protein</fullName>
    </submittedName>
</protein>
<dbReference type="InterPro" id="IPR025428">
    <property type="entry name" value="Spore_YhaL"/>
</dbReference>
<accession>W4QFE0</accession>